<sequence>MGQPVIELTGLTKKYGGFTAVNDLNLTINKKDIFGLLGPNGAGKSTTILMMLGLTEPTSGSVKVCGVDSTTHPIEVKRIVGYLPEDVGFYDDMTGIENLVYTAQLNGIPKKDAKEKAVQLLERVGLMNEGNKKAGKYSRGMRQRLGLADVLIKDPEVIILDEPTSGIDPAGVREFMDLIHQLSHEEGLTVLFSSHHLDQVQQVCNRVGLFSSGKLLADIELTEQQKKEHGLDDIYNHYFEGGKGHE</sequence>
<gene>
    <name evidence="6" type="ORF">HMPREF1535_04183</name>
</gene>
<dbReference type="PROSITE" id="PS50893">
    <property type="entry name" value="ABC_TRANSPORTER_2"/>
    <property type="match status" value="1"/>
</dbReference>
<dbReference type="CDD" id="cd03230">
    <property type="entry name" value="ABC_DR_subfamily_A"/>
    <property type="match status" value="1"/>
</dbReference>
<keyword evidence="3" id="KW-0547">Nucleotide-binding</keyword>
<dbReference type="InterPro" id="IPR027417">
    <property type="entry name" value="P-loop_NTPase"/>
</dbReference>
<dbReference type="PANTHER" id="PTHR43335">
    <property type="entry name" value="ABC TRANSPORTER, ATP-BINDING PROTEIN"/>
    <property type="match status" value="1"/>
</dbReference>
<dbReference type="Pfam" id="PF00005">
    <property type="entry name" value="ABC_tran"/>
    <property type="match status" value="1"/>
</dbReference>
<evidence type="ECO:0000256" key="2">
    <source>
        <dbReference type="ARBA" id="ARBA00022448"/>
    </source>
</evidence>
<name>A0A0F5ITP8_9BACT</name>
<dbReference type="SMART" id="SM00382">
    <property type="entry name" value="AAA"/>
    <property type="match status" value="1"/>
</dbReference>
<comment type="caution">
    <text evidence="6">The sequence shown here is derived from an EMBL/GenBank/DDBJ whole genome shotgun (WGS) entry which is preliminary data.</text>
</comment>
<accession>A0A0F5ITP8</accession>
<proteinExistence type="inferred from homology"/>
<dbReference type="GeneID" id="69980795"/>
<dbReference type="SUPFAM" id="SSF52540">
    <property type="entry name" value="P-loop containing nucleoside triphosphate hydrolases"/>
    <property type="match status" value="1"/>
</dbReference>
<dbReference type="RefSeq" id="WP_007656044.1">
    <property type="nucleotide sequence ID" value="NZ_KQ033913.1"/>
</dbReference>
<protein>
    <recommendedName>
        <fullName evidence="5">ABC transporter domain-containing protein</fullName>
    </recommendedName>
</protein>
<organism evidence="6 7">
    <name type="scientific">Parabacteroides goldsteinii DSM 19448 = WAL 12034</name>
    <dbReference type="NCBI Taxonomy" id="927665"/>
    <lineage>
        <taxon>Bacteria</taxon>
        <taxon>Pseudomonadati</taxon>
        <taxon>Bacteroidota</taxon>
        <taxon>Bacteroidia</taxon>
        <taxon>Bacteroidales</taxon>
        <taxon>Tannerellaceae</taxon>
        <taxon>Parabacteroides</taxon>
    </lineage>
</organism>
<evidence type="ECO:0000259" key="5">
    <source>
        <dbReference type="PROSITE" id="PS50893"/>
    </source>
</evidence>
<dbReference type="InterPro" id="IPR003593">
    <property type="entry name" value="AAA+_ATPase"/>
</dbReference>
<dbReference type="HOGENOM" id="CLU_000604_1_2_10"/>
<dbReference type="EMBL" id="AQHV01000021">
    <property type="protein sequence ID" value="KKB48954.1"/>
    <property type="molecule type" value="Genomic_DNA"/>
</dbReference>
<evidence type="ECO:0000313" key="7">
    <source>
        <dbReference type="Proteomes" id="UP000033047"/>
    </source>
</evidence>
<evidence type="ECO:0000256" key="4">
    <source>
        <dbReference type="ARBA" id="ARBA00022840"/>
    </source>
</evidence>
<comment type="similarity">
    <text evidence="1">Belongs to the ABC transporter superfamily.</text>
</comment>
<feature type="domain" description="ABC transporter" evidence="5">
    <location>
        <begin position="6"/>
        <end position="237"/>
    </location>
</feature>
<keyword evidence="4" id="KW-0067">ATP-binding</keyword>
<dbReference type="PATRIC" id="fig|927665.4.peg.4297"/>
<keyword evidence="2" id="KW-0813">Transport</keyword>
<dbReference type="GO" id="GO:0016887">
    <property type="term" value="F:ATP hydrolysis activity"/>
    <property type="evidence" value="ECO:0007669"/>
    <property type="project" value="InterPro"/>
</dbReference>
<reference evidence="6 7" key="1">
    <citation type="submission" date="2013-04" db="EMBL/GenBank/DDBJ databases">
        <title>The Genome Sequence of Parabacteroides goldsteinii DSM 19448.</title>
        <authorList>
            <consortium name="The Broad Institute Genomics Platform"/>
            <person name="Earl A."/>
            <person name="Ward D."/>
            <person name="Feldgarden M."/>
            <person name="Gevers D."/>
            <person name="Martens E."/>
            <person name="Sakamoto M."/>
            <person name="Benno Y."/>
            <person name="Song Y."/>
            <person name="Liu C."/>
            <person name="Lee J."/>
            <person name="Bolanos M."/>
            <person name="Vaisanen M.L."/>
            <person name="Finegold S.M."/>
            <person name="Walker B."/>
            <person name="Young S."/>
            <person name="Zeng Q."/>
            <person name="Gargeya S."/>
            <person name="Fitzgerald M."/>
            <person name="Haas B."/>
            <person name="Abouelleil A."/>
            <person name="Allen A.W."/>
            <person name="Alvarado L."/>
            <person name="Arachchi H.M."/>
            <person name="Berlin A.M."/>
            <person name="Chapman S.B."/>
            <person name="Gainer-Dewar J."/>
            <person name="Goldberg J."/>
            <person name="Griggs A."/>
            <person name="Gujja S."/>
            <person name="Hansen M."/>
            <person name="Howarth C."/>
            <person name="Imamovic A."/>
            <person name="Ireland A."/>
            <person name="Larimer J."/>
            <person name="McCowan C."/>
            <person name="Murphy C."/>
            <person name="Pearson M."/>
            <person name="Poon T.W."/>
            <person name="Priest M."/>
            <person name="Roberts A."/>
            <person name="Saif S."/>
            <person name="Shea T."/>
            <person name="Sisk P."/>
            <person name="Sykes S."/>
            <person name="Wortman J."/>
            <person name="Nusbaum C."/>
            <person name="Birren B."/>
        </authorList>
    </citation>
    <scope>NUCLEOTIDE SEQUENCE [LARGE SCALE GENOMIC DNA]</scope>
    <source>
        <strain evidence="6 7">DSM 19448</strain>
    </source>
</reference>
<dbReference type="STRING" id="927665.HMPREF1535_04183"/>
<dbReference type="PANTHER" id="PTHR43335:SF4">
    <property type="entry name" value="ABC TRANSPORTER, ATP-BINDING PROTEIN"/>
    <property type="match status" value="1"/>
</dbReference>
<dbReference type="AlphaFoldDB" id="A0A0F5ITP8"/>
<dbReference type="Proteomes" id="UP000033047">
    <property type="component" value="Unassembled WGS sequence"/>
</dbReference>
<dbReference type="GO" id="GO:0005524">
    <property type="term" value="F:ATP binding"/>
    <property type="evidence" value="ECO:0007669"/>
    <property type="project" value="UniProtKB-KW"/>
</dbReference>
<evidence type="ECO:0000256" key="1">
    <source>
        <dbReference type="ARBA" id="ARBA00005417"/>
    </source>
</evidence>
<evidence type="ECO:0000313" key="6">
    <source>
        <dbReference type="EMBL" id="KKB48954.1"/>
    </source>
</evidence>
<dbReference type="Gene3D" id="3.40.50.300">
    <property type="entry name" value="P-loop containing nucleotide triphosphate hydrolases"/>
    <property type="match status" value="1"/>
</dbReference>
<evidence type="ECO:0000256" key="3">
    <source>
        <dbReference type="ARBA" id="ARBA00022741"/>
    </source>
</evidence>
<dbReference type="InterPro" id="IPR003439">
    <property type="entry name" value="ABC_transporter-like_ATP-bd"/>
</dbReference>